<dbReference type="EMBL" id="LBIC01000009">
    <property type="protein sequence ID" value="KKW90616.1"/>
    <property type="molecule type" value="Genomic_DNA"/>
</dbReference>
<dbReference type="InterPro" id="IPR008807">
    <property type="entry name" value="ROS_MUCR"/>
</dbReference>
<evidence type="ECO:0000313" key="3">
    <source>
        <dbReference type="EMBL" id="KKW90616.1"/>
    </source>
</evidence>
<dbReference type="GO" id="GO:0006355">
    <property type="term" value="P:regulation of DNA-templated transcription"/>
    <property type="evidence" value="ECO:0007669"/>
    <property type="project" value="InterPro"/>
</dbReference>
<dbReference type="STRING" id="56193.YP76_18745"/>
<dbReference type="Pfam" id="PF05443">
    <property type="entry name" value="ROS_MUCR"/>
    <property type="match status" value="1"/>
</dbReference>
<proteinExistence type="inferred from homology"/>
<evidence type="ECO:0000256" key="2">
    <source>
        <dbReference type="SAM" id="MobiDB-lite"/>
    </source>
</evidence>
<accession>A0A0M3ANV5</accession>
<sequence length="175" mass="19112">MTGIEEDKESLVSLTASIVSANVSNSPMAVEDLCSMIKSVHSALSGLSGHEAVPISRREPAVPVRSSVKEDYIVCLEDGKKLKTLKRYLRARYQMSPEEYRAKWGLPADYPMAAPSYTNQRRELAHKIGLGLRPKATAAKRPSRPKAVPAVPAELAAEKPKKAGSRRRVDSAAKM</sequence>
<dbReference type="GO" id="GO:0008270">
    <property type="term" value="F:zinc ion binding"/>
    <property type="evidence" value="ECO:0007669"/>
    <property type="project" value="InterPro"/>
</dbReference>
<evidence type="ECO:0000313" key="4">
    <source>
        <dbReference type="Proteomes" id="UP000033874"/>
    </source>
</evidence>
<gene>
    <name evidence="3" type="ORF">YP76_18745</name>
</gene>
<feature type="compositionally biased region" description="Basic and acidic residues" evidence="2">
    <location>
        <begin position="156"/>
        <end position="175"/>
    </location>
</feature>
<reference evidence="3 4" key="1">
    <citation type="submission" date="2015-04" db="EMBL/GenBank/DDBJ databases">
        <title>Genome sequence of aromatic hydrocarbons-degrading Sphingobium chungbukense DJ77.</title>
        <authorList>
            <person name="Kim Y.-C."/>
            <person name="Chae J.-C."/>
        </authorList>
    </citation>
    <scope>NUCLEOTIDE SEQUENCE [LARGE SCALE GENOMIC DNA]</scope>
    <source>
        <strain evidence="3 4">DJ77</strain>
    </source>
</reference>
<dbReference type="InterPro" id="IPR041920">
    <property type="entry name" value="ROS/MUCR_sf"/>
</dbReference>
<comment type="similarity">
    <text evidence="1">Belongs to the ros/MucR family.</text>
</comment>
<feature type="region of interest" description="Disordered" evidence="2">
    <location>
        <begin position="134"/>
        <end position="175"/>
    </location>
</feature>
<feature type="compositionally biased region" description="Low complexity" evidence="2">
    <location>
        <begin position="145"/>
        <end position="155"/>
    </location>
</feature>
<evidence type="ECO:0000256" key="1">
    <source>
        <dbReference type="ARBA" id="ARBA00007031"/>
    </source>
</evidence>
<organism evidence="3 4">
    <name type="scientific">Sphingobium chungbukense</name>
    <dbReference type="NCBI Taxonomy" id="56193"/>
    <lineage>
        <taxon>Bacteria</taxon>
        <taxon>Pseudomonadati</taxon>
        <taxon>Pseudomonadota</taxon>
        <taxon>Alphaproteobacteria</taxon>
        <taxon>Sphingomonadales</taxon>
        <taxon>Sphingomonadaceae</taxon>
        <taxon>Sphingobium</taxon>
    </lineage>
</organism>
<evidence type="ECO:0008006" key="5">
    <source>
        <dbReference type="Google" id="ProtNLM"/>
    </source>
</evidence>
<dbReference type="GO" id="GO:0003677">
    <property type="term" value="F:DNA binding"/>
    <property type="evidence" value="ECO:0007669"/>
    <property type="project" value="InterPro"/>
</dbReference>
<dbReference type="AlphaFoldDB" id="A0A0M3ANV5"/>
<keyword evidence="4" id="KW-1185">Reference proteome</keyword>
<name>A0A0M3ANV5_9SPHN</name>
<dbReference type="Gene3D" id="1.10.10.1550">
    <property type="entry name" value="ROS/MUCR transcriptional regulator protein"/>
    <property type="match status" value="1"/>
</dbReference>
<protein>
    <recommendedName>
        <fullName evidence="5">MucR family transcriptional regulator</fullName>
    </recommendedName>
</protein>
<dbReference type="PATRIC" id="fig|56193.3.peg.3939"/>
<dbReference type="Proteomes" id="UP000033874">
    <property type="component" value="Unassembled WGS sequence"/>
</dbReference>
<comment type="caution">
    <text evidence="3">The sequence shown here is derived from an EMBL/GenBank/DDBJ whole genome shotgun (WGS) entry which is preliminary data.</text>
</comment>